<dbReference type="VEuPathDB" id="FungiDB:AMAG_20249"/>
<dbReference type="AlphaFoldDB" id="A0A0L0T5Z0"/>
<name>A0A0L0T5Z0_ALLM3</name>
<proteinExistence type="predicted"/>
<feature type="compositionally biased region" description="Basic and acidic residues" evidence="1">
    <location>
        <begin position="87"/>
        <end position="103"/>
    </location>
</feature>
<evidence type="ECO:0000313" key="3">
    <source>
        <dbReference type="EMBL" id="KNE70170.1"/>
    </source>
</evidence>
<evidence type="ECO:0000256" key="2">
    <source>
        <dbReference type="SAM" id="SignalP"/>
    </source>
</evidence>
<accession>A0A0L0T5Z0</accession>
<protein>
    <submittedName>
        <fullName evidence="3">Uncharacterized protein</fullName>
    </submittedName>
</protein>
<feature type="compositionally biased region" description="Basic residues" evidence="1">
    <location>
        <begin position="72"/>
        <end position="86"/>
    </location>
</feature>
<reference evidence="3 4" key="1">
    <citation type="submission" date="2009-11" db="EMBL/GenBank/DDBJ databases">
        <title>Annotation of Allomyces macrogynus ATCC 38327.</title>
        <authorList>
            <consortium name="The Broad Institute Genome Sequencing Platform"/>
            <person name="Russ C."/>
            <person name="Cuomo C."/>
            <person name="Burger G."/>
            <person name="Gray M.W."/>
            <person name="Holland P.W.H."/>
            <person name="King N."/>
            <person name="Lang F.B.F."/>
            <person name="Roger A.J."/>
            <person name="Ruiz-Trillo I."/>
            <person name="Young S.K."/>
            <person name="Zeng Q."/>
            <person name="Gargeya S."/>
            <person name="Fitzgerald M."/>
            <person name="Haas B."/>
            <person name="Abouelleil A."/>
            <person name="Alvarado L."/>
            <person name="Arachchi H.M."/>
            <person name="Berlin A."/>
            <person name="Chapman S.B."/>
            <person name="Gearin G."/>
            <person name="Goldberg J."/>
            <person name="Griggs A."/>
            <person name="Gujja S."/>
            <person name="Hansen M."/>
            <person name="Heiman D."/>
            <person name="Howarth C."/>
            <person name="Larimer J."/>
            <person name="Lui A."/>
            <person name="MacDonald P.J.P."/>
            <person name="McCowen C."/>
            <person name="Montmayeur A."/>
            <person name="Murphy C."/>
            <person name="Neiman D."/>
            <person name="Pearson M."/>
            <person name="Priest M."/>
            <person name="Roberts A."/>
            <person name="Saif S."/>
            <person name="Shea T."/>
            <person name="Sisk P."/>
            <person name="Stolte C."/>
            <person name="Sykes S."/>
            <person name="Wortman J."/>
            <person name="Nusbaum C."/>
            <person name="Birren B."/>
        </authorList>
    </citation>
    <scope>NUCLEOTIDE SEQUENCE [LARGE SCALE GENOMIC DNA]</scope>
    <source>
        <strain evidence="3 4">ATCC 38327</strain>
    </source>
</reference>
<dbReference type="EMBL" id="GG745364">
    <property type="protein sequence ID" value="KNE70170.1"/>
    <property type="molecule type" value="Genomic_DNA"/>
</dbReference>
<keyword evidence="4" id="KW-1185">Reference proteome</keyword>
<evidence type="ECO:0000313" key="4">
    <source>
        <dbReference type="Proteomes" id="UP000054350"/>
    </source>
</evidence>
<feature type="chain" id="PRO_5005548563" evidence="2">
    <location>
        <begin position="34"/>
        <end position="103"/>
    </location>
</feature>
<organism evidence="3 4">
    <name type="scientific">Allomyces macrogynus (strain ATCC 38327)</name>
    <name type="common">Allomyces javanicus var. macrogynus</name>
    <dbReference type="NCBI Taxonomy" id="578462"/>
    <lineage>
        <taxon>Eukaryota</taxon>
        <taxon>Fungi</taxon>
        <taxon>Fungi incertae sedis</taxon>
        <taxon>Blastocladiomycota</taxon>
        <taxon>Blastocladiomycetes</taxon>
        <taxon>Blastocladiales</taxon>
        <taxon>Blastocladiaceae</taxon>
        <taxon>Allomyces</taxon>
    </lineage>
</organism>
<feature type="region of interest" description="Disordered" evidence="1">
    <location>
        <begin position="38"/>
        <end position="103"/>
    </location>
</feature>
<gene>
    <name evidence="3" type="ORF">AMAG_20249</name>
</gene>
<dbReference type="Proteomes" id="UP000054350">
    <property type="component" value="Unassembled WGS sequence"/>
</dbReference>
<sequence length="103" mass="11184">MSVVRSAWRVAHGARASSLGALHLHLFWNAAQAARCPHEKERASQPGECTRGWARARARSADAAHRPGGHAPRGRAPRAAARARRAAARETGRRLPRVDEARA</sequence>
<feature type="signal peptide" evidence="2">
    <location>
        <begin position="1"/>
        <end position="33"/>
    </location>
</feature>
<reference evidence="4" key="2">
    <citation type="submission" date="2009-11" db="EMBL/GenBank/DDBJ databases">
        <title>The Genome Sequence of Allomyces macrogynus strain ATCC 38327.</title>
        <authorList>
            <consortium name="The Broad Institute Genome Sequencing Platform"/>
            <person name="Russ C."/>
            <person name="Cuomo C."/>
            <person name="Shea T."/>
            <person name="Young S.K."/>
            <person name="Zeng Q."/>
            <person name="Koehrsen M."/>
            <person name="Haas B."/>
            <person name="Borodovsky M."/>
            <person name="Guigo R."/>
            <person name="Alvarado L."/>
            <person name="Berlin A."/>
            <person name="Borenstein D."/>
            <person name="Chen Z."/>
            <person name="Engels R."/>
            <person name="Freedman E."/>
            <person name="Gellesch M."/>
            <person name="Goldberg J."/>
            <person name="Griggs A."/>
            <person name="Gujja S."/>
            <person name="Heiman D."/>
            <person name="Hepburn T."/>
            <person name="Howarth C."/>
            <person name="Jen D."/>
            <person name="Larson L."/>
            <person name="Lewis B."/>
            <person name="Mehta T."/>
            <person name="Park D."/>
            <person name="Pearson M."/>
            <person name="Roberts A."/>
            <person name="Saif S."/>
            <person name="Shenoy N."/>
            <person name="Sisk P."/>
            <person name="Stolte C."/>
            <person name="Sykes S."/>
            <person name="Walk T."/>
            <person name="White J."/>
            <person name="Yandava C."/>
            <person name="Burger G."/>
            <person name="Gray M.W."/>
            <person name="Holland P.W.H."/>
            <person name="King N."/>
            <person name="Lang F.B.F."/>
            <person name="Roger A.J."/>
            <person name="Ruiz-Trillo I."/>
            <person name="Lander E."/>
            <person name="Nusbaum C."/>
        </authorList>
    </citation>
    <scope>NUCLEOTIDE SEQUENCE [LARGE SCALE GENOMIC DNA]</scope>
    <source>
        <strain evidence="4">ATCC 38327</strain>
    </source>
</reference>
<keyword evidence="2" id="KW-0732">Signal</keyword>
<evidence type="ECO:0000256" key="1">
    <source>
        <dbReference type="SAM" id="MobiDB-lite"/>
    </source>
</evidence>